<dbReference type="SMART" id="SM01281">
    <property type="entry name" value="Med12"/>
    <property type="match status" value="1"/>
</dbReference>
<proteinExistence type="inferred from homology"/>
<feature type="compositionally biased region" description="Low complexity" evidence="8">
    <location>
        <begin position="197"/>
        <end position="212"/>
    </location>
</feature>
<feature type="region of interest" description="Disordered" evidence="8">
    <location>
        <begin position="857"/>
        <end position="884"/>
    </location>
</feature>
<evidence type="ECO:0000256" key="7">
    <source>
        <dbReference type="ARBA" id="ARBA00032010"/>
    </source>
</evidence>
<comment type="subcellular location">
    <subcellularLocation>
        <location evidence="1">Nucleus</location>
    </subcellularLocation>
</comment>
<evidence type="ECO:0000256" key="5">
    <source>
        <dbReference type="ARBA" id="ARBA00023163"/>
    </source>
</evidence>
<evidence type="ECO:0000256" key="4">
    <source>
        <dbReference type="ARBA" id="ARBA00023015"/>
    </source>
</evidence>
<feature type="region of interest" description="Disordered" evidence="8">
    <location>
        <begin position="282"/>
        <end position="305"/>
    </location>
</feature>
<accession>A0A316V7F0</accession>
<gene>
    <name evidence="10" type="ORF">FA14DRAFT_161261</name>
</gene>
<feature type="region of interest" description="Disordered" evidence="8">
    <location>
        <begin position="1"/>
        <end position="27"/>
    </location>
</feature>
<keyword evidence="11" id="KW-1185">Reference proteome</keyword>
<protein>
    <recommendedName>
        <fullName evidence="3">Mediator of RNA polymerase II transcription subunit 12</fullName>
    </recommendedName>
    <alternativeName>
        <fullName evidence="7">Mediator complex subunit 12</fullName>
    </alternativeName>
</protein>
<dbReference type="PANTHER" id="PTHR46567">
    <property type="entry name" value="MEDIATOR OF RNA POLYMERASE II TRANSCRIPTION SUBUNIT 12"/>
    <property type="match status" value="1"/>
</dbReference>
<dbReference type="PANTHER" id="PTHR46567:SF1">
    <property type="entry name" value="MEDIATOR OF RNA POLYMERASE II TRANSCRIPTION SUBUNIT 12"/>
    <property type="match status" value="1"/>
</dbReference>
<evidence type="ECO:0000259" key="9">
    <source>
        <dbReference type="SMART" id="SM01281"/>
    </source>
</evidence>
<comment type="similarity">
    <text evidence="2">Belongs to the Mediator complex subunit 12 family.</text>
</comment>
<dbReference type="GeneID" id="37020815"/>
<keyword evidence="5" id="KW-0804">Transcription</keyword>
<dbReference type="Proteomes" id="UP000245771">
    <property type="component" value="Unassembled WGS sequence"/>
</dbReference>
<evidence type="ECO:0000256" key="2">
    <source>
        <dbReference type="ARBA" id="ARBA00010289"/>
    </source>
</evidence>
<reference evidence="10 11" key="1">
    <citation type="journal article" date="2018" name="Mol. Biol. Evol.">
        <title>Broad Genomic Sampling Reveals a Smut Pathogenic Ancestry of the Fungal Clade Ustilaginomycotina.</title>
        <authorList>
            <person name="Kijpornyongpan T."/>
            <person name="Mondo S.J."/>
            <person name="Barry K."/>
            <person name="Sandor L."/>
            <person name="Lee J."/>
            <person name="Lipzen A."/>
            <person name="Pangilinan J."/>
            <person name="LaButti K."/>
            <person name="Hainaut M."/>
            <person name="Henrissat B."/>
            <person name="Grigoriev I.V."/>
            <person name="Spatafora J.W."/>
            <person name="Aime M.C."/>
        </authorList>
    </citation>
    <scope>NUCLEOTIDE SEQUENCE [LARGE SCALE GENOMIC DNA]</scope>
    <source>
        <strain evidence="10 11">MCA 3882</strain>
    </source>
</reference>
<dbReference type="STRING" id="1280837.A0A316V7F0"/>
<feature type="domain" description="Mediator complex subunit Med12" evidence="9">
    <location>
        <begin position="134"/>
        <end position="235"/>
    </location>
</feature>
<evidence type="ECO:0000256" key="8">
    <source>
        <dbReference type="SAM" id="MobiDB-lite"/>
    </source>
</evidence>
<feature type="compositionally biased region" description="Basic and acidic residues" evidence="8">
    <location>
        <begin position="1596"/>
        <end position="1610"/>
    </location>
</feature>
<dbReference type="GO" id="GO:0016592">
    <property type="term" value="C:mediator complex"/>
    <property type="evidence" value="ECO:0007669"/>
    <property type="project" value="InterPro"/>
</dbReference>
<feature type="region of interest" description="Disordered" evidence="8">
    <location>
        <begin position="196"/>
        <end position="221"/>
    </location>
</feature>
<keyword evidence="4" id="KW-0805">Transcription regulation</keyword>
<dbReference type="InParanoid" id="A0A316V7F0"/>
<evidence type="ECO:0000256" key="6">
    <source>
        <dbReference type="ARBA" id="ARBA00023242"/>
    </source>
</evidence>
<evidence type="ECO:0000313" key="11">
    <source>
        <dbReference type="Proteomes" id="UP000245771"/>
    </source>
</evidence>
<keyword evidence="6" id="KW-0539">Nucleus</keyword>
<dbReference type="RefSeq" id="XP_025353674.1">
    <property type="nucleotide sequence ID" value="XM_025499034.1"/>
</dbReference>
<sequence>MSGSFGPSPVASGSQKHETKNAIQGATKPIVYELIPPKWRPRLHPGSRAIGAPDIYIRRPKEPGPPEDEMSEVNVRNGLNARPAVGNETFSAHDMIYDRLKGKQVVNQLGSLFEEVAQRRKQLAGLRCGPTASQYRQPQRVTLNEVKLAAYVKDLADPSVPIGKLARSVPHGYRGERMLDMLWNGGSVSGAMAAMKSQPSIGSSSSNGVNASTPGGERNGLPNSVEISRAVWFIRVVGASEISSSRLRQGNSAFYTSEWTATMMGWLRRQIVELIITHHHSSVSDSPAAPPSPMPSRNRSSISTPQHNEEPYALILEDDFRDRWMAKWNYSVALLRALANEGLIDCQVAARFSIDMFRTANVAQIFITLALFQEFLDIIANSITLSHLALTVLTSKLKDLEEQVTSSSTFIQKEITAMLLYVFNTRPDSFVSPSCWQDLSRIINEARKSGASDCKLKSIAERNEKLLASFTNFTSADDEQSTDLARLQDLMILDRIPAHEDLQSTFELYFGRYCASISDRIRTLLVWATCDWRVGTHRPFAVATMLNMYIRYQPSRSQKRATHKSKDGKRMVLDRIDLDAIVMSWITDVDLAKKQNVGEEESEGNQKSLRWQNVLFSTSLHEMIILIGELYRLGCFSFPKYLQRLTARGLTAMGGREIRPDSEGTNGKHQEIPVADSLHSKLLRSVPLIACPAPLEHQRRVAIYGNRAKESWEEAMERRALRELSSALPWLSGSQDASEAQGKSEHFDLQRKLPRFWGSSRYIRSRIVQLHLLPSFREYVYGQEVLQDYQLSQFASLLIEAQEFAALQEVLEDISQHPQTYSETIIKVANSYAKQNRLVLLCMGSVFRTDYESGINAEKADPQQGEGNSAAKELGVPRDEDDLSTFSSSLRTFSEGRLPESMEMMKNHYASPRSLLSVANEYLSAGQEGNIKLISNWFRSLLLAYKGESQRWVQDLSNCLQDTSLSNNDVDILVNLSIVQISSQPSSFSDIVRNFCLPTLITYAGGSEANDTASLRAVVGILSSVFIPSDGLKRSWVVLDINFRSTDSHWTLSADILRMISALRKAENVNQQSSLLNDLEILRTSICRDENVRCLLQMNLKDSIDLVRSTVPAGDFHTVMRDLLPARWPWTSDDELITGMSRIFENADQWRWSQMLCENAITIEAIRSKTKEGSISSNKLNELARLFSERVLSSVDAACSSISITGLFGSLSSSNGAVFCIGLVDERLRVLNKQLEATFTDERLLQSELESLLRLWQKMAPMTISASALSAQAFRFVTEWLESNLPASPVQEVVSDQQNSDITTSEADLPNGELAVRLGILCFLMKLDNILMLPITKAFAPRLFCAIIQIALSLSRRPGMSERKVETLLDVARYLLQQAPLELQQTMRQRASEQIETGLLTHPSPLDRVTETIGRLVNIDADALGSNLTSNIGGKKISLIEAQSSSSAISDGQFAAVQIKPWDLHPNVEALVQGKSVATADAGQGSAHPIASFTEMNSLNNNGPISLQHFRAYRTLDRLPERSSLPLRKRTALDNSSLKVPFILPSEQNYGMNLAGQPIYARDAKRGLLVTSSNTAKMGLSAHDLQQLVPALCPPPKHDHEDTAIDKQGKDASNGAKKSNTANEKSPVKPSIAKGKADKKETANGKSTDSKTAGGNANSTARKRKTSNASVQDQKAAKATTTAASRKRTKK</sequence>
<evidence type="ECO:0000256" key="1">
    <source>
        <dbReference type="ARBA" id="ARBA00004123"/>
    </source>
</evidence>
<feature type="region of interest" description="Disordered" evidence="8">
    <location>
        <begin position="1590"/>
        <end position="1691"/>
    </location>
</feature>
<dbReference type="Pfam" id="PF09497">
    <property type="entry name" value="Med12"/>
    <property type="match status" value="1"/>
</dbReference>
<organism evidence="10 11">
    <name type="scientific">Meira miltonrushii</name>
    <dbReference type="NCBI Taxonomy" id="1280837"/>
    <lineage>
        <taxon>Eukaryota</taxon>
        <taxon>Fungi</taxon>
        <taxon>Dikarya</taxon>
        <taxon>Basidiomycota</taxon>
        <taxon>Ustilaginomycotina</taxon>
        <taxon>Exobasidiomycetes</taxon>
        <taxon>Exobasidiales</taxon>
        <taxon>Brachybasidiaceae</taxon>
        <taxon>Meira</taxon>
    </lineage>
</organism>
<evidence type="ECO:0000256" key="3">
    <source>
        <dbReference type="ARBA" id="ARBA00019622"/>
    </source>
</evidence>
<dbReference type="EMBL" id="KZ819604">
    <property type="protein sequence ID" value="PWN33372.1"/>
    <property type="molecule type" value="Genomic_DNA"/>
</dbReference>
<name>A0A316V7F0_9BASI</name>
<evidence type="ECO:0000313" key="10">
    <source>
        <dbReference type="EMBL" id="PWN33372.1"/>
    </source>
</evidence>
<dbReference type="InterPro" id="IPR019035">
    <property type="entry name" value="Mediator_Med12"/>
</dbReference>
<dbReference type="GO" id="GO:0006357">
    <property type="term" value="P:regulation of transcription by RNA polymerase II"/>
    <property type="evidence" value="ECO:0007669"/>
    <property type="project" value="InterPro"/>
</dbReference>
<feature type="compositionally biased region" description="Polar residues" evidence="8">
    <location>
        <begin position="1644"/>
        <end position="1660"/>
    </location>
</feature>
<dbReference type="GO" id="GO:0003712">
    <property type="term" value="F:transcription coregulator activity"/>
    <property type="evidence" value="ECO:0007669"/>
    <property type="project" value="InterPro"/>
</dbReference>
<dbReference type="OrthoDB" id="20828at2759"/>